<gene>
    <name evidence="1" type="ORF">EV139_1209</name>
</gene>
<name>A0A4Q7U2V8_9MICO</name>
<organism evidence="1 2">
    <name type="scientific">Leucobacter luti</name>
    <dbReference type="NCBI Taxonomy" id="340320"/>
    <lineage>
        <taxon>Bacteria</taxon>
        <taxon>Bacillati</taxon>
        <taxon>Actinomycetota</taxon>
        <taxon>Actinomycetes</taxon>
        <taxon>Micrococcales</taxon>
        <taxon>Microbacteriaceae</taxon>
        <taxon>Leucobacter</taxon>
    </lineage>
</organism>
<dbReference type="EMBL" id="SHKI01000003">
    <property type="protein sequence ID" value="RZT67077.1"/>
    <property type="molecule type" value="Genomic_DNA"/>
</dbReference>
<protein>
    <submittedName>
        <fullName evidence="1">Uncharacterized protein</fullName>
    </submittedName>
</protein>
<dbReference type="OrthoDB" id="5112178at2"/>
<comment type="caution">
    <text evidence="1">The sequence shown here is derived from an EMBL/GenBank/DDBJ whole genome shotgun (WGS) entry which is preliminary data.</text>
</comment>
<sequence length="127" mass="13628">MPSRHEAAITLGIPVEMAKRHGIPAQISHSELAELDASPPPWLAQSRANRTGTRPVWATLTCAVCGAEEHARPKKWWPEFTLLACDTHEPAELPAPAAGTERSFVYGVGSQYFGAVDAPTDAPTDAD</sequence>
<dbReference type="RefSeq" id="WP_130453391.1">
    <property type="nucleotide sequence ID" value="NZ_QYAG01000001.1"/>
</dbReference>
<evidence type="ECO:0000313" key="2">
    <source>
        <dbReference type="Proteomes" id="UP000291832"/>
    </source>
</evidence>
<dbReference type="Proteomes" id="UP000291832">
    <property type="component" value="Unassembled WGS sequence"/>
</dbReference>
<keyword evidence="2" id="KW-1185">Reference proteome</keyword>
<dbReference type="AlphaFoldDB" id="A0A4Q7U2V8"/>
<proteinExistence type="predicted"/>
<reference evidence="1 2" key="1">
    <citation type="journal article" date="2015" name="Stand. Genomic Sci.">
        <title>Genomic Encyclopedia of Bacterial and Archaeal Type Strains, Phase III: the genomes of soil and plant-associated and newly described type strains.</title>
        <authorList>
            <person name="Whitman W.B."/>
            <person name="Woyke T."/>
            <person name="Klenk H.P."/>
            <person name="Zhou Y."/>
            <person name="Lilburn T.G."/>
            <person name="Beck B.J."/>
            <person name="De Vos P."/>
            <person name="Vandamme P."/>
            <person name="Eisen J.A."/>
            <person name="Garrity G."/>
            <person name="Hugenholtz P."/>
            <person name="Kyrpides N.C."/>
        </authorList>
    </citation>
    <scope>NUCLEOTIDE SEQUENCE [LARGE SCALE GENOMIC DNA]</scope>
    <source>
        <strain evidence="1 2">RF6</strain>
    </source>
</reference>
<evidence type="ECO:0000313" key="1">
    <source>
        <dbReference type="EMBL" id="RZT67077.1"/>
    </source>
</evidence>
<accession>A0A4Q7U2V8</accession>